<feature type="region of interest" description="Disordered" evidence="1">
    <location>
        <begin position="264"/>
        <end position="301"/>
    </location>
</feature>
<evidence type="ECO:0000313" key="5">
    <source>
        <dbReference type="Proteomes" id="UP000029226"/>
    </source>
</evidence>
<dbReference type="InterPro" id="IPR011250">
    <property type="entry name" value="OMP/PagP_B-barrel"/>
</dbReference>
<keyword evidence="2" id="KW-0812">Transmembrane</keyword>
<evidence type="ECO:0000256" key="2">
    <source>
        <dbReference type="SAM" id="Phobius"/>
    </source>
</evidence>
<sequence>MQRQLNRMSDKKNIDRLFQERFKDFEAAPPMAAWDNIEKQLDGKKPVAVFPLWIKWIGIAAGIALLTTLAYTGYSSFKNNTEVDQQIVTEINDVNRNSSDEETLDRAVNKDNLFHKNNADDNLVLDNSSSNTVSNTDLVTSDDKLLNEADKTNVAHSGTTASNSDKASIGKDASQKAIINNSSSVNQKTSYTTTSDNQPSSDNINHVKNKAIKNADETRFAINQSTKRPYIAINATNSNTPIQNPASNTAQSENKDGQVATALPSNTDIAATTIPQDSTLTGKSLEDAVAQQEEDENEEDADAIPFKKWNASSVIAPIYSSTMGGSSIDQEFADNNKAAGLNLSYGVSVGYNLSPRLSVRTGVHKVNLSYTTNDIVYGVTVQPGDVQLLSVNSYDRNAVSNPGAVSTADLGSSFSQEFLSDNTFTGFQGEISQRLGYLEVPLELKYKLLDRKLSVNVMGGLSALFLTDNSIAVTNNTSKLELGEDDNFNSFNHSANFGLGIDYLFTDQLGITVEPMFKYQLNALKENTADFKPFNVGIYSGITYRF</sequence>
<dbReference type="SUPFAM" id="SSF56925">
    <property type="entry name" value="OMPA-like"/>
    <property type="match status" value="1"/>
</dbReference>
<feature type="compositionally biased region" description="Polar residues" evidence="1">
    <location>
        <begin position="264"/>
        <end position="282"/>
    </location>
</feature>
<name>A0A090QSW7_NONUL</name>
<feature type="compositionally biased region" description="Polar residues" evidence="1">
    <location>
        <begin position="236"/>
        <end position="252"/>
    </location>
</feature>
<feature type="transmembrane region" description="Helical" evidence="2">
    <location>
        <begin position="53"/>
        <end position="74"/>
    </location>
</feature>
<feature type="region of interest" description="Disordered" evidence="1">
    <location>
        <begin position="179"/>
        <end position="204"/>
    </location>
</feature>
<proteinExistence type="predicted"/>
<dbReference type="Proteomes" id="UP000029226">
    <property type="component" value="Unassembled WGS sequence"/>
</dbReference>
<protein>
    <recommendedName>
        <fullName evidence="3">Outer membrane protein beta-barrel domain-containing protein</fullName>
    </recommendedName>
</protein>
<dbReference type="EMBL" id="BBMM01000001">
    <property type="protein sequence ID" value="GAK98546.1"/>
    <property type="molecule type" value="Genomic_DNA"/>
</dbReference>
<gene>
    <name evidence="4" type="ORF">JCM19314_2577</name>
</gene>
<accession>A0A090QSW7</accession>
<organism evidence="4 5">
    <name type="scientific">Nonlabens ulvanivorans</name>
    <name type="common">Persicivirga ulvanivorans</name>
    <dbReference type="NCBI Taxonomy" id="906888"/>
    <lineage>
        <taxon>Bacteria</taxon>
        <taxon>Pseudomonadati</taxon>
        <taxon>Bacteroidota</taxon>
        <taxon>Flavobacteriia</taxon>
        <taxon>Flavobacteriales</taxon>
        <taxon>Flavobacteriaceae</taxon>
        <taxon>Nonlabens</taxon>
    </lineage>
</organism>
<dbReference type="AlphaFoldDB" id="A0A090QSW7"/>
<reference evidence="4 5" key="1">
    <citation type="journal article" date="2014" name="Genome Announc.">
        <title>Draft Genome Sequences of Marine Flavobacterium Nonlabens Strains NR17, NR24, NR27, NR32, NR33, and Ara13.</title>
        <authorList>
            <person name="Nakanishi M."/>
            <person name="Meirelles P."/>
            <person name="Suzuki R."/>
            <person name="Takatani N."/>
            <person name="Mino S."/>
            <person name="Suda W."/>
            <person name="Oshima K."/>
            <person name="Hattori M."/>
            <person name="Ohkuma M."/>
            <person name="Hosokawa M."/>
            <person name="Miyashita K."/>
            <person name="Thompson F.L."/>
            <person name="Niwa A."/>
            <person name="Sawabe T."/>
            <person name="Sawabe T."/>
        </authorList>
    </citation>
    <scope>NUCLEOTIDE SEQUENCE [LARGE SCALE GENOMIC DNA]</scope>
    <source>
        <strain evidence="5">JCM19314</strain>
    </source>
</reference>
<evidence type="ECO:0000313" key="4">
    <source>
        <dbReference type="EMBL" id="GAK98546.1"/>
    </source>
</evidence>
<evidence type="ECO:0000259" key="3">
    <source>
        <dbReference type="Pfam" id="PF13568"/>
    </source>
</evidence>
<comment type="caution">
    <text evidence="4">The sequence shown here is derived from an EMBL/GenBank/DDBJ whole genome shotgun (WGS) entry which is preliminary data.</text>
</comment>
<feature type="region of interest" description="Disordered" evidence="1">
    <location>
        <begin position="236"/>
        <end position="255"/>
    </location>
</feature>
<evidence type="ECO:0000256" key="1">
    <source>
        <dbReference type="SAM" id="MobiDB-lite"/>
    </source>
</evidence>
<keyword evidence="2" id="KW-1133">Transmembrane helix</keyword>
<dbReference type="Pfam" id="PF13568">
    <property type="entry name" value="OMP_b-brl_2"/>
    <property type="match status" value="1"/>
</dbReference>
<feature type="compositionally biased region" description="Acidic residues" evidence="1">
    <location>
        <begin position="292"/>
        <end position="301"/>
    </location>
</feature>
<dbReference type="InterPro" id="IPR025665">
    <property type="entry name" value="Beta-barrel_OMP_2"/>
</dbReference>
<keyword evidence="2" id="KW-0472">Membrane</keyword>
<feature type="domain" description="Outer membrane protein beta-barrel" evidence="3">
    <location>
        <begin position="337"/>
        <end position="509"/>
    </location>
</feature>